<dbReference type="InterPro" id="IPR036291">
    <property type="entry name" value="NAD(P)-bd_dom_sf"/>
</dbReference>
<comment type="similarity">
    <text evidence="1 3">Belongs to the short-chain dehydrogenases/reductases (SDR) family.</text>
</comment>
<evidence type="ECO:0000256" key="2">
    <source>
        <dbReference type="ARBA" id="ARBA00023002"/>
    </source>
</evidence>
<dbReference type="InterPro" id="IPR002347">
    <property type="entry name" value="SDR_fam"/>
</dbReference>
<evidence type="ECO:0008006" key="6">
    <source>
        <dbReference type="Google" id="ProtNLM"/>
    </source>
</evidence>
<evidence type="ECO:0000256" key="3">
    <source>
        <dbReference type="RuleBase" id="RU000363"/>
    </source>
</evidence>
<dbReference type="InterPro" id="IPR020904">
    <property type="entry name" value="Sc_DH/Rdtase_CS"/>
</dbReference>
<dbReference type="GO" id="GO:0016020">
    <property type="term" value="C:membrane"/>
    <property type="evidence" value="ECO:0007669"/>
    <property type="project" value="TreeGrafter"/>
</dbReference>
<evidence type="ECO:0000313" key="4">
    <source>
        <dbReference type="EMBL" id="SFJ24176.1"/>
    </source>
</evidence>
<reference evidence="4 5" key="1">
    <citation type="submission" date="2016-10" db="EMBL/GenBank/DDBJ databases">
        <authorList>
            <person name="de Groot N.N."/>
        </authorList>
    </citation>
    <scope>NUCLEOTIDE SEQUENCE [LARGE SCALE GENOMIC DNA]</scope>
    <source>
        <strain evidence="4 5">DSM 44778</strain>
    </source>
</reference>
<proteinExistence type="inferred from homology"/>
<keyword evidence="2" id="KW-0560">Oxidoreductase</keyword>
<dbReference type="Gene3D" id="3.40.50.720">
    <property type="entry name" value="NAD(P)-binding Rossmann-like Domain"/>
    <property type="match status" value="1"/>
</dbReference>
<protein>
    <recommendedName>
        <fullName evidence="6">Short-chain dehydrogenase</fullName>
    </recommendedName>
</protein>
<dbReference type="PRINTS" id="PR00080">
    <property type="entry name" value="SDRFAMILY"/>
</dbReference>
<organism evidence="4 5">
    <name type="scientific">Thermoflavimicrobium dichotomicum</name>
    <dbReference type="NCBI Taxonomy" id="46223"/>
    <lineage>
        <taxon>Bacteria</taxon>
        <taxon>Bacillati</taxon>
        <taxon>Bacillota</taxon>
        <taxon>Bacilli</taxon>
        <taxon>Bacillales</taxon>
        <taxon>Thermoactinomycetaceae</taxon>
        <taxon>Thermoflavimicrobium</taxon>
    </lineage>
</organism>
<dbReference type="PROSITE" id="PS00061">
    <property type="entry name" value="ADH_SHORT"/>
    <property type="match status" value="1"/>
</dbReference>
<name>A0A1I3PTA5_9BACL</name>
<dbReference type="SUPFAM" id="SSF51735">
    <property type="entry name" value="NAD(P)-binding Rossmann-fold domains"/>
    <property type="match status" value="1"/>
</dbReference>
<gene>
    <name evidence="4" type="ORF">SAMN05421852_10690</name>
</gene>
<dbReference type="PANTHER" id="PTHR44196:SF1">
    <property type="entry name" value="DEHYDROGENASE_REDUCTASE SDR FAMILY MEMBER 7B"/>
    <property type="match status" value="1"/>
</dbReference>
<evidence type="ECO:0000256" key="1">
    <source>
        <dbReference type="ARBA" id="ARBA00006484"/>
    </source>
</evidence>
<dbReference type="PRINTS" id="PR00081">
    <property type="entry name" value="GDHRDH"/>
</dbReference>
<dbReference type="PANTHER" id="PTHR44196">
    <property type="entry name" value="DEHYDROGENASE/REDUCTASE SDR FAMILY MEMBER 7B"/>
    <property type="match status" value="1"/>
</dbReference>
<dbReference type="Proteomes" id="UP000199545">
    <property type="component" value="Unassembled WGS sequence"/>
</dbReference>
<sequence>MQKQIVLLTGASSGIGERIAHHLVQTNQYFPILIARNQSKLKSLQKEIVQCDYFACDVTNSQQIQSMITQILSKYGQIDVLINNAGYGTFGGVLDTSPDDFRGMMETNYLGAIRLVQAVLPSMLQRGNGKIINIASIAGLTGVPNLTGYSASKFALIGFSESLQLEFSPQIQVGVLCPGPVQTPFFKGKEATTLFPPLIARQLIDADTVARETVKLIKRPRIKIIPSGMYWMMLAKRLAPGLYSKMTKKIYDAFFHNEKQSQSHSITEST</sequence>
<dbReference type="GO" id="GO:0016491">
    <property type="term" value="F:oxidoreductase activity"/>
    <property type="evidence" value="ECO:0007669"/>
    <property type="project" value="UniProtKB-KW"/>
</dbReference>
<dbReference type="OrthoDB" id="9775296at2"/>
<dbReference type="Pfam" id="PF00106">
    <property type="entry name" value="adh_short"/>
    <property type="match status" value="1"/>
</dbReference>
<dbReference type="EMBL" id="FORR01000006">
    <property type="protein sequence ID" value="SFJ24176.1"/>
    <property type="molecule type" value="Genomic_DNA"/>
</dbReference>
<dbReference type="STRING" id="46223.SAMN05421852_10690"/>
<dbReference type="RefSeq" id="WP_093229439.1">
    <property type="nucleotide sequence ID" value="NZ_FORR01000006.1"/>
</dbReference>
<keyword evidence="5" id="KW-1185">Reference proteome</keyword>
<dbReference type="AlphaFoldDB" id="A0A1I3PTA5"/>
<evidence type="ECO:0000313" key="5">
    <source>
        <dbReference type="Proteomes" id="UP000199545"/>
    </source>
</evidence>
<accession>A0A1I3PTA5</accession>